<feature type="compositionally biased region" description="Polar residues" evidence="1">
    <location>
        <begin position="28"/>
        <end position="49"/>
    </location>
</feature>
<dbReference type="Proteomes" id="UP000008281">
    <property type="component" value="Unassembled WGS sequence"/>
</dbReference>
<sequence length="227" mass="25187">MSAVFSSALSSNAPKTRFAKSPVQVLKANNSNKPTNTYSNYQPSAQTTGGKWKRSIDEAGLDTQPNFGASADGSQPLAKNPRIGSPENGQVCSFGESRKRYLGEKASTIELPTSEAAELCPKFLYDDQTLIIHMCLPCRIASRGLDMKIVDNDNQQLGKLLLFLNIFVNVFFSVVNLCKICRSSFKSQLGVKFFKHDLPCVKRQLLKDIEKNTKDEAAKKDRKQFVL</sequence>
<accession>E3NLJ0</accession>
<dbReference type="OMA" id="CFICRAS"/>
<keyword evidence="3" id="KW-1185">Reference proteome</keyword>
<dbReference type="InParanoid" id="E3NLJ0"/>
<dbReference type="EMBL" id="DS268900">
    <property type="protein sequence ID" value="EFP04912.1"/>
    <property type="molecule type" value="Genomic_DNA"/>
</dbReference>
<protein>
    <submittedName>
        <fullName evidence="2">Uncharacterized protein</fullName>
    </submittedName>
</protein>
<dbReference type="eggNOG" id="ENOG502T3GH">
    <property type="taxonomic scope" value="Eukaryota"/>
</dbReference>
<organism evidence="3">
    <name type="scientific">Caenorhabditis remanei</name>
    <name type="common">Caenorhabditis vulgaris</name>
    <dbReference type="NCBI Taxonomy" id="31234"/>
    <lineage>
        <taxon>Eukaryota</taxon>
        <taxon>Metazoa</taxon>
        <taxon>Ecdysozoa</taxon>
        <taxon>Nematoda</taxon>
        <taxon>Chromadorea</taxon>
        <taxon>Rhabditida</taxon>
        <taxon>Rhabditina</taxon>
        <taxon>Rhabditomorpha</taxon>
        <taxon>Rhabditoidea</taxon>
        <taxon>Rhabditidae</taxon>
        <taxon>Peloderinae</taxon>
        <taxon>Caenorhabditis</taxon>
    </lineage>
</organism>
<dbReference type="CTD" id="9823576"/>
<dbReference type="GeneID" id="9823576"/>
<dbReference type="AlphaFoldDB" id="E3NLJ0"/>
<reference evidence="2" key="1">
    <citation type="submission" date="2007-07" db="EMBL/GenBank/DDBJ databases">
        <title>PCAP assembly of the Caenorhabditis remanei genome.</title>
        <authorList>
            <consortium name="The Caenorhabditis remanei Sequencing Consortium"/>
            <person name="Wilson R.K."/>
        </authorList>
    </citation>
    <scope>NUCLEOTIDE SEQUENCE [LARGE SCALE GENOMIC DNA]</scope>
    <source>
        <strain evidence="2">PB4641</strain>
    </source>
</reference>
<proteinExistence type="predicted"/>
<feature type="region of interest" description="Disordered" evidence="1">
    <location>
        <begin position="28"/>
        <end position="82"/>
    </location>
</feature>
<dbReference type="HOGENOM" id="CLU_1267880_0_0_1"/>
<dbReference type="OrthoDB" id="5870296at2759"/>
<evidence type="ECO:0000256" key="1">
    <source>
        <dbReference type="SAM" id="MobiDB-lite"/>
    </source>
</evidence>
<dbReference type="KEGG" id="crq:GCK72_012336"/>
<gene>
    <name evidence="2" type="ORF">CRE_06192</name>
</gene>
<name>E3NLJ0_CAERE</name>
<dbReference type="RefSeq" id="XP_003090730.2">
    <property type="nucleotide sequence ID" value="XM_003090682.2"/>
</dbReference>
<dbReference type="FunCoup" id="E3NLJ0">
    <property type="interactions" value="574"/>
</dbReference>
<evidence type="ECO:0000313" key="2">
    <source>
        <dbReference type="EMBL" id="EFP04912.1"/>
    </source>
</evidence>
<evidence type="ECO:0000313" key="3">
    <source>
        <dbReference type="Proteomes" id="UP000008281"/>
    </source>
</evidence>